<dbReference type="Proteomes" id="UP000214975">
    <property type="component" value="Chromosome"/>
</dbReference>
<gene>
    <name evidence="1" type="ORF">Thert_02842</name>
</gene>
<evidence type="ECO:0000313" key="2">
    <source>
        <dbReference type="Proteomes" id="UP000214975"/>
    </source>
</evidence>
<organism evidence="1 2">
    <name type="scientific">Thermoanaerobacterium thermosaccharolyticum</name>
    <name type="common">Clostridium thermosaccharolyticum</name>
    <dbReference type="NCBI Taxonomy" id="1517"/>
    <lineage>
        <taxon>Bacteria</taxon>
        <taxon>Bacillati</taxon>
        <taxon>Bacillota</taxon>
        <taxon>Clostridia</taxon>
        <taxon>Thermoanaerobacterales</taxon>
        <taxon>Thermoanaerobacteraceae</taxon>
        <taxon>Thermoanaerobacterium</taxon>
    </lineage>
</organism>
<dbReference type="PANTHER" id="PTHR47197">
    <property type="entry name" value="PROTEIN NIRF"/>
    <property type="match status" value="1"/>
</dbReference>
<reference evidence="1 2" key="1">
    <citation type="submission" date="2016-08" db="EMBL/GenBank/DDBJ databases">
        <title>A novel genetic cassette of butanologenic Thermoanaerobacterium thermosaccharolyticum that directly convert cellulose to butanol.</title>
        <authorList>
            <person name="Li T."/>
            <person name="He J."/>
        </authorList>
    </citation>
    <scope>NUCLEOTIDE SEQUENCE [LARGE SCALE GENOMIC DNA]</scope>
    <source>
        <strain evidence="1 2">TG57</strain>
    </source>
</reference>
<dbReference type="InterPro" id="IPR015943">
    <property type="entry name" value="WD40/YVTN_repeat-like_dom_sf"/>
</dbReference>
<dbReference type="Gene3D" id="2.130.10.10">
    <property type="entry name" value="YVTN repeat-like/Quinoprotein amine dehydrogenase"/>
    <property type="match status" value="2"/>
</dbReference>
<protein>
    <submittedName>
        <fullName evidence="1">40-residue YVTN family beta-propeller repeat protein</fullName>
    </submittedName>
</protein>
<dbReference type="RefSeq" id="WP_094397857.1">
    <property type="nucleotide sequence ID" value="NZ_CP016893.1"/>
</dbReference>
<dbReference type="InterPro" id="IPR051200">
    <property type="entry name" value="Host-pathogen_enzymatic-act"/>
</dbReference>
<dbReference type="InterPro" id="IPR011045">
    <property type="entry name" value="N2O_reductase_N"/>
</dbReference>
<dbReference type="PANTHER" id="PTHR47197:SF3">
    <property type="entry name" value="DIHYDRO-HEME D1 DEHYDROGENASE"/>
    <property type="match status" value="1"/>
</dbReference>
<evidence type="ECO:0000313" key="1">
    <source>
        <dbReference type="EMBL" id="AST58656.1"/>
    </source>
</evidence>
<dbReference type="AlphaFoldDB" id="A0A223I1N9"/>
<name>A0A223I1N9_THETR</name>
<accession>A0A223I1N9</accession>
<sequence length="303" mass="34359">MKIFVANKGDDTISFINDNQTKAFLELVKDKFTFKSDKSHVPQIGPHRLLIDKYKKELYTLNMFDDSISIIDIENFQLIDTVYVGPSPNDGIILNNLIYVLNGDADCLSVFDVGSGKILEQIKVGFQPQSILYSKKHKKIFVSNMNSDSISLINPLNLRIEKTLSVYSKPYGMCLSDDEKFLFVANTYLETGLDGSITIYDIINDEIIDNIRCGRLPISIAFHNGFIFVVNSCSNTLMKINLQSRQCEELYCGYMPVYIKIFKDFAYVSVSGENKLNIVNINDFKIEKKVEVGKEPDGLIFEA</sequence>
<proteinExistence type="predicted"/>
<dbReference type="EMBL" id="CP016893">
    <property type="protein sequence ID" value="AST58656.1"/>
    <property type="molecule type" value="Genomic_DNA"/>
</dbReference>
<dbReference type="SUPFAM" id="SSF50974">
    <property type="entry name" value="Nitrous oxide reductase, N-terminal domain"/>
    <property type="match status" value="1"/>
</dbReference>